<dbReference type="CDD" id="cd16027">
    <property type="entry name" value="SGSH"/>
    <property type="match status" value="1"/>
</dbReference>
<dbReference type="Proteomes" id="UP001197958">
    <property type="component" value="Unassembled WGS sequence"/>
</dbReference>
<dbReference type="GO" id="GO:0016787">
    <property type="term" value="F:hydrolase activity"/>
    <property type="evidence" value="ECO:0007669"/>
    <property type="project" value="UniProtKB-KW"/>
</dbReference>
<dbReference type="PANTHER" id="PTHR43751:SF1">
    <property type="entry name" value="SULFATASE ATSG-RELATED"/>
    <property type="match status" value="1"/>
</dbReference>
<dbReference type="AlphaFoldDB" id="A0AAP2LHN6"/>
<protein>
    <submittedName>
        <fullName evidence="6">Sulfatase</fullName>
    </submittedName>
</protein>
<evidence type="ECO:0000256" key="1">
    <source>
        <dbReference type="ARBA" id="ARBA00008779"/>
    </source>
</evidence>
<evidence type="ECO:0000313" key="6">
    <source>
        <dbReference type="EMBL" id="MCA4705526.1"/>
    </source>
</evidence>
<accession>A0AAP2LHN6</accession>
<dbReference type="Proteomes" id="UP001198461">
    <property type="component" value="Unassembled WGS sequence"/>
</dbReference>
<name>A0AAP2LHN6_9BACE</name>
<dbReference type="InterPro" id="IPR017850">
    <property type="entry name" value="Alkaline_phosphatase_core_sf"/>
</dbReference>
<dbReference type="InterPro" id="IPR000917">
    <property type="entry name" value="Sulfatase_N"/>
</dbReference>
<dbReference type="SUPFAM" id="SSF53649">
    <property type="entry name" value="Alkaline phosphatase-like"/>
    <property type="match status" value="1"/>
</dbReference>
<comment type="PTM">
    <text evidence="3">The conversion to 3-oxoalanine (also known as C-formylglycine, FGly), of a serine or cysteine residue in prokaryotes and of a cysteine residue in eukaryotes, is critical for catalytic activity.</text>
</comment>
<reference evidence="6" key="1">
    <citation type="submission" date="2023-08" db="EMBL/GenBank/DDBJ databases">
        <title>Mucin Metabolism Genes Underlie the Key Renovations of Bacteroides xylanisolvens Genomes in Captive Great Apes.</title>
        <authorList>
            <person name="Nishida A.H."/>
        </authorList>
    </citation>
    <scope>NUCLEOTIDE SEQUENCE</scope>
    <source>
        <strain evidence="6">P13.H9</strain>
        <strain evidence="5">P19.10B</strain>
    </source>
</reference>
<evidence type="ECO:0000256" key="2">
    <source>
        <dbReference type="ARBA" id="ARBA00022801"/>
    </source>
</evidence>
<evidence type="ECO:0000259" key="4">
    <source>
        <dbReference type="Pfam" id="PF00884"/>
    </source>
</evidence>
<evidence type="ECO:0000313" key="7">
    <source>
        <dbReference type="Proteomes" id="UP001198461"/>
    </source>
</evidence>
<proteinExistence type="inferred from homology"/>
<dbReference type="Pfam" id="PF00884">
    <property type="entry name" value="Sulfatase"/>
    <property type="match status" value="2"/>
</dbReference>
<dbReference type="RefSeq" id="WP_225450365.1">
    <property type="nucleotide sequence ID" value="NZ_CP072212.1"/>
</dbReference>
<dbReference type="InterPro" id="IPR024607">
    <property type="entry name" value="Sulfatase_CS"/>
</dbReference>
<sequence length="539" mass="62324">MDTNYKMISSLLLAGVSTCGIARQPMQNPMEPVKERPNILVIVCEDISPYLGCYGDKVAVTPNLDSFAAQAILHTDMYTCVGVSSPSRYSLITGRYASADGANYMRSNYFNKEFGVVPPAGVKCYTEFLRQQGYYCTNNAKTDYQFTSPVSAWDEQGGKAHWKKAPADRPFFSIFNLNVTHESFIWKNTDLPLVVSPEDIVLPPYYPDTKIVRHDHAVLYSNIKKMDEQFRRLLEELEASERAKNTIVLFYSDNGGPLPRAKREIMDSGTHVPFMIRFPDRRGAGTQNTSLNMFVDIPPTILSLAGIVPPSYMHGQAMYGPYKATEKRKYVFGATDRFDEQIEKRASIRSERYLYIRNYMSQQSVYRPVKFRLDMPMMQEMLRLHEEGKLDTVQERWFMSPAFEEELYDCTADPHQIHNLCNDAGYQKVLKQMRAAYQKEWIKPFNIDWEQRTEEYFVNKMWPEGTKPCCERPHLRTENGKVYVENDLSIYSAIYRIKNKEGNWHLYTSPVSLKAGECIVLKLERIGYKDSEPVEFQFM</sequence>
<dbReference type="PROSITE" id="PS00523">
    <property type="entry name" value="SULFATASE_1"/>
    <property type="match status" value="1"/>
</dbReference>
<feature type="modified residue" description="3-oxoalanine (Ser)" evidence="3">
    <location>
        <position position="84"/>
    </location>
</feature>
<dbReference type="EMBL" id="JAIWYE010000031">
    <property type="protein sequence ID" value="MCA4705526.1"/>
    <property type="molecule type" value="Genomic_DNA"/>
</dbReference>
<dbReference type="InterPro" id="IPR052701">
    <property type="entry name" value="GAG_Ulvan_Degrading_Sulfatases"/>
</dbReference>
<feature type="domain" description="Sulfatase N-terminal" evidence="4">
    <location>
        <begin position="37"/>
        <end position="136"/>
    </location>
</feature>
<dbReference type="EMBL" id="JAIWWW010000016">
    <property type="protein sequence ID" value="MCA4523019.1"/>
    <property type="molecule type" value="Genomic_DNA"/>
</dbReference>
<gene>
    <name evidence="6" type="ORF">LD004_18140</name>
    <name evidence="5" type="ORF">LDZ35_07330</name>
</gene>
<organism evidence="6 7">
    <name type="scientific">Bacteroides xylanisolvens</name>
    <dbReference type="NCBI Taxonomy" id="371601"/>
    <lineage>
        <taxon>Bacteria</taxon>
        <taxon>Pseudomonadati</taxon>
        <taxon>Bacteroidota</taxon>
        <taxon>Bacteroidia</taxon>
        <taxon>Bacteroidales</taxon>
        <taxon>Bacteroidaceae</taxon>
        <taxon>Bacteroides</taxon>
    </lineage>
</organism>
<keyword evidence="2" id="KW-0378">Hydrolase</keyword>
<dbReference type="Gene3D" id="3.40.720.10">
    <property type="entry name" value="Alkaline Phosphatase, subunit A"/>
    <property type="match status" value="1"/>
</dbReference>
<evidence type="ECO:0000313" key="5">
    <source>
        <dbReference type="EMBL" id="MCA4523019.1"/>
    </source>
</evidence>
<evidence type="ECO:0000256" key="3">
    <source>
        <dbReference type="PIRSR" id="PIRSR600917-52"/>
    </source>
</evidence>
<comment type="caution">
    <text evidence="6">The sequence shown here is derived from an EMBL/GenBank/DDBJ whole genome shotgun (WGS) entry which is preliminary data.</text>
</comment>
<feature type="domain" description="Sulfatase N-terminal" evidence="4">
    <location>
        <begin position="164"/>
        <end position="307"/>
    </location>
</feature>
<dbReference type="PANTHER" id="PTHR43751">
    <property type="entry name" value="SULFATASE"/>
    <property type="match status" value="1"/>
</dbReference>
<comment type="similarity">
    <text evidence="1">Belongs to the sulfatase family.</text>
</comment>